<protein>
    <submittedName>
        <fullName evidence="1">Uncharacterized protein</fullName>
    </submittedName>
</protein>
<evidence type="ECO:0000313" key="1">
    <source>
        <dbReference type="EMBL" id="MPC94920.1"/>
    </source>
</evidence>
<organism evidence="1 2">
    <name type="scientific">Portunus trituberculatus</name>
    <name type="common">Swimming crab</name>
    <name type="synonym">Neptunus trituberculatus</name>
    <dbReference type="NCBI Taxonomy" id="210409"/>
    <lineage>
        <taxon>Eukaryota</taxon>
        <taxon>Metazoa</taxon>
        <taxon>Ecdysozoa</taxon>
        <taxon>Arthropoda</taxon>
        <taxon>Crustacea</taxon>
        <taxon>Multicrustacea</taxon>
        <taxon>Malacostraca</taxon>
        <taxon>Eumalacostraca</taxon>
        <taxon>Eucarida</taxon>
        <taxon>Decapoda</taxon>
        <taxon>Pleocyemata</taxon>
        <taxon>Brachyura</taxon>
        <taxon>Eubrachyura</taxon>
        <taxon>Portunoidea</taxon>
        <taxon>Portunidae</taxon>
        <taxon>Portuninae</taxon>
        <taxon>Portunus</taxon>
    </lineage>
</organism>
<proteinExistence type="predicted"/>
<dbReference type="EMBL" id="VSRR010100290">
    <property type="protein sequence ID" value="MPC94920.1"/>
    <property type="molecule type" value="Genomic_DNA"/>
</dbReference>
<name>A0A5B7JDT7_PORTR</name>
<accession>A0A5B7JDT7</accession>
<evidence type="ECO:0000313" key="2">
    <source>
        <dbReference type="Proteomes" id="UP000324222"/>
    </source>
</evidence>
<sequence length="9" mass="1068">MSFWVKSAL</sequence>
<reference evidence="1 2" key="1">
    <citation type="submission" date="2019-05" db="EMBL/GenBank/DDBJ databases">
        <title>Another draft genome of Portunus trituberculatus and its Hox gene families provides insights of decapod evolution.</title>
        <authorList>
            <person name="Jeong J.-H."/>
            <person name="Song I."/>
            <person name="Kim S."/>
            <person name="Choi T."/>
            <person name="Kim D."/>
            <person name="Ryu S."/>
            <person name="Kim W."/>
        </authorList>
    </citation>
    <scope>NUCLEOTIDE SEQUENCE [LARGE SCALE GENOMIC DNA]</scope>
    <source>
        <tissue evidence="1">Muscle</tissue>
    </source>
</reference>
<gene>
    <name evidence="1" type="ORF">E2C01_090111</name>
</gene>
<comment type="caution">
    <text evidence="1">The sequence shown here is derived from an EMBL/GenBank/DDBJ whole genome shotgun (WGS) entry which is preliminary data.</text>
</comment>
<keyword evidence="2" id="KW-1185">Reference proteome</keyword>
<dbReference type="Proteomes" id="UP000324222">
    <property type="component" value="Unassembled WGS sequence"/>
</dbReference>